<comment type="caution">
    <text evidence="1">The sequence shown here is derived from an EMBL/GenBank/DDBJ whole genome shotgun (WGS) entry which is preliminary data.</text>
</comment>
<keyword evidence="2" id="KW-1185">Reference proteome</keyword>
<evidence type="ECO:0000313" key="1">
    <source>
        <dbReference type="EMBL" id="MCJ2178992.1"/>
    </source>
</evidence>
<proteinExistence type="predicted"/>
<organism evidence="1 2">
    <name type="scientific">Novosphingobium album</name>
    <name type="common">ex Hu et al. 2023</name>
    <dbReference type="NCBI Taxonomy" id="2930093"/>
    <lineage>
        <taxon>Bacteria</taxon>
        <taxon>Pseudomonadati</taxon>
        <taxon>Pseudomonadota</taxon>
        <taxon>Alphaproteobacteria</taxon>
        <taxon>Sphingomonadales</taxon>
        <taxon>Sphingomonadaceae</taxon>
        <taxon>Novosphingobium</taxon>
    </lineage>
</organism>
<name>A0ABT0B1S9_9SPHN</name>
<reference evidence="1" key="1">
    <citation type="submission" date="2022-03" db="EMBL/GenBank/DDBJ databases">
        <title>Identification of a novel bacterium isolated from mangrove sediments.</title>
        <authorList>
            <person name="Pan X."/>
        </authorList>
    </citation>
    <scope>NUCLEOTIDE SEQUENCE</scope>
    <source>
        <strain evidence="1">B2580</strain>
    </source>
</reference>
<gene>
    <name evidence="1" type="ORF">MTR64_10480</name>
</gene>
<dbReference type="EMBL" id="JALHLE010000013">
    <property type="protein sequence ID" value="MCJ2178992.1"/>
    <property type="molecule type" value="Genomic_DNA"/>
</dbReference>
<protein>
    <submittedName>
        <fullName evidence="1">Uncharacterized protein</fullName>
    </submittedName>
</protein>
<accession>A0ABT0B1S9</accession>
<sequence length="117" mass="13424">MFNSSIRSNKPCIPQGTGEIMDMLGSMILSSPTFKDKTGYFPQRDINTQFFALNEGLKTIRKKVGEENYQKLVELSARMRAHFEADPEDKTEDGIKGRDCIMDMEDIIRASNRRKRS</sequence>
<evidence type="ECO:0000313" key="2">
    <source>
        <dbReference type="Proteomes" id="UP001162880"/>
    </source>
</evidence>
<dbReference type="Proteomes" id="UP001162880">
    <property type="component" value="Unassembled WGS sequence"/>
</dbReference>